<dbReference type="OrthoDB" id="6455611at2"/>
<reference evidence="7 8" key="1">
    <citation type="submission" date="2018-07" db="EMBL/GenBank/DDBJ databases">
        <title>Genomic Encyclopedia of Type Strains, Phase IV (KMG-IV): sequencing the most valuable type-strain genomes for metagenomic binning, comparative biology and taxonomic classification.</title>
        <authorList>
            <person name="Goeker M."/>
        </authorList>
    </citation>
    <scope>NUCLEOTIDE SEQUENCE [LARGE SCALE GENOMIC DNA]</scope>
    <source>
        <strain evidence="7 8">DSM 103736</strain>
    </source>
</reference>
<comment type="similarity">
    <text evidence="2">Belongs to the fimbrial protein family.</text>
</comment>
<accession>A0A370R1L9</accession>
<evidence type="ECO:0000259" key="6">
    <source>
        <dbReference type="Pfam" id="PF00419"/>
    </source>
</evidence>
<dbReference type="GO" id="GO:0009289">
    <property type="term" value="C:pilus"/>
    <property type="evidence" value="ECO:0007669"/>
    <property type="project" value="UniProtKB-SubCell"/>
</dbReference>
<organism evidence="7 8">
    <name type="scientific">Enterobacillus tribolii</name>
    <dbReference type="NCBI Taxonomy" id="1487935"/>
    <lineage>
        <taxon>Bacteria</taxon>
        <taxon>Pseudomonadati</taxon>
        <taxon>Pseudomonadota</taxon>
        <taxon>Gammaproteobacteria</taxon>
        <taxon>Enterobacterales</taxon>
        <taxon>Hafniaceae</taxon>
        <taxon>Enterobacillus</taxon>
    </lineage>
</organism>
<dbReference type="InterPro" id="IPR008966">
    <property type="entry name" value="Adhesion_dom_sf"/>
</dbReference>
<keyword evidence="4" id="KW-0281">Fimbrium</keyword>
<feature type="signal peptide" evidence="5">
    <location>
        <begin position="1"/>
        <end position="23"/>
    </location>
</feature>
<dbReference type="RefSeq" id="WP_115457556.1">
    <property type="nucleotide sequence ID" value="NZ_QRAP01000002.1"/>
</dbReference>
<feature type="domain" description="Fimbrial-type adhesion" evidence="6">
    <location>
        <begin position="32"/>
        <end position="178"/>
    </location>
</feature>
<gene>
    <name evidence="7" type="ORF">C8D90_102303</name>
</gene>
<proteinExistence type="inferred from homology"/>
<dbReference type="EMBL" id="QRAP01000002">
    <property type="protein sequence ID" value="RDK95820.1"/>
    <property type="molecule type" value="Genomic_DNA"/>
</dbReference>
<sequence length="178" mass="18535">MKTGNHGRVMAALMSLFCVPAPALTVHGGSVNFRADVVDAPCSVALESRELQVDLGQVRSNQFGAMGSYSGITPFTLVLENCSASVSTQVGVGFSGVADGKDPLILAAGKGSNAAHGIGIGIFDHRGDLIPINTEAFSPVALQEGENRLQFFARYRSTARQVTAGDASAVASFNLTYQ</sequence>
<dbReference type="Pfam" id="PF00419">
    <property type="entry name" value="Fimbrial"/>
    <property type="match status" value="1"/>
</dbReference>
<protein>
    <submittedName>
        <fullName evidence="7">Major type 1 subunit fimbrin (Pilin)/fimbrial protein</fullName>
    </submittedName>
</protein>
<evidence type="ECO:0000313" key="8">
    <source>
        <dbReference type="Proteomes" id="UP000254848"/>
    </source>
</evidence>
<evidence type="ECO:0000256" key="3">
    <source>
        <dbReference type="ARBA" id="ARBA00022729"/>
    </source>
</evidence>
<evidence type="ECO:0000313" key="7">
    <source>
        <dbReference type="EMBL" id="RDK95820.1"/>
    </source>
</evidence>
<keyword evidence="3 5" id="KW-0732">Signal</keyword>
<evidence type="ECO:0000256" key="5">
    <source>
        <dbReference type="SAM" id="SignalP"/>
    </source>
</evidence>
<dbReference type="InterPro" id="IPR036937">
    <property type="entry name" value="Adhesion_dom_fimbrial_sf"/>
</dbReference>
<dbReference type="InterPro" id="IPR050263">
    <property type="entry name" value="Bact_Fimbrial_Adh_Pro"/>
</dbReference>
<comment type="caution">
    <text evidence="7">The sequence shown here is derived from an EMBL/GenBank/DDBJ whole genome shotgun (WGS) entry which is preliminary data.</text>
</comment>
<dbReference type="PANTHER" id="PTHR33420">
    <property type="entry name" value="FIMBRIAL SUBUNIT ELFA-RELATED"/>
    <property type="match status" value="1"/>
</dbReference>
<evidence type="ECO:0000256" key="2">
    <source>
        <dbReference type="ARBA" id="ARBA00006671"/>
    </source>
</evidence>
<dbReference type="PANTHER" id="PTHR33420:SF12">
    <property type="entry name" value="FIMBRIN-LIKE PROTEIN FIMI-RELATED"/>
    <property type="match status" value="1"/>
</dbReference>
<dbReference type="SUPFAM" id="SSF49401">
    <property type="entry name" value="Bacterial adhesins"/>
    <property type="match status" value="1"/>
</dbReference>
<dbReference type="Gene3D" id="2.60.40.1090">
    <property type="entry name" value="Fimbrial-type adhesion domain"/>
    <property type="match status" value="1"/>
</dbReference>
<name>A0A370R1L9_9GAMM</name>
<evidence type="ECO:0000256" key="4">
    <source>
        <dbReference type="ARBA" id="ARBA00023263"/>
    </source>
</evidence>
<keyword evidence="8" id="KW-1185">Reference proteome</keyword>
<feature type="chain" id="PRO_5016620982" evidence="5">
    <location>
        <begin position="24"/>
        <end position="178"/>
    </location>
</feature>
<dbReference type="InterPro" id="IPR000259">
    <property type="entry name" value="Adhesion_dom_fimbrial"/>
</dbReference>
<dbReference type="GO" id="GO:0043709">
    <property type="term" value="P:cell adhesion involved in single-species biofilm formation"/>
    <property type="evidence" value="ECO:0007669"/>
    <property type="project" value="TreeGrafter"/>
</dbReference>
<dbReference type="Proteomes" id="UP000254848">
    <property type="component" value="Unassembled WGS sequence"/>
</dbReference>
<evidence type="ECO:0000256" key="1">
    <source>
        <dbReference type="ARBA" id="ARBA00004561"/>
    </source>
</evidence>
<dbReference type="AlphaFoldDB" id="A0A370R1L9"/>
<comment type="subcellular location">
    <subcellularLocation>
        <location evidence="1">Fimbrium</location>
    </subcellularLocation>
</comment>